<gene>
    <name evidence="7" type="ORF">JOC54_002506</name>
</gene>
<dbReference type="PANTHER" id="PTHR23513:SF6">
    <property type="entry name" value="MAJOR FACILITATOR SUPERFAMILY ASSOCIATED DOMAIN-CONTAINING PROTEIN"/>
    <property type="match status" value="1"/>
</dbReference>
<feature type="transmembrane region" description="Helical" evidence="6">
    <location>
        <begin position="43"/>
        <end position="67"/>
    </location>
</feature>
<dbReference type="Proteomes" id="UP001179280">
    <property type="component" value="Unassembled WGS sequence"/>
</dbReference>
<feature type="transmembrane region" description="Helical" evidence="6">
    <location>
        <begin position="79"/>
        <end position="95"/>
    </location>
</feature>
<feature type="transmembrane region" description="Helical" evidence="6">
    <location>
        <begin position="228"/>
        <end position="250"/>
    </location>
</feature>
<dbReference type="Pfam" id="PF07690">
    <property type="entry name" value="MFS_1"/>
    <property type="match status" value="1"/>
</dbReference>
<evidence type="ECO:0000256" key="6">
    <source>
        <dbReference type="SAM" id="Phobius"/>
    </source>
</evidence>
<keyword evidence="3 6" id="KW-0812">Transmembrane</keyword>
<sequence length="413" mass="44844">MYTLLINRNFVQLWFHNITKILNERFRELIIPIVVLGLTQSPLATALVMLSQQLGAILLAIPVGTWVENKNLLKVARTSQFLYACLVFLLAYFIAVETVHALFIAVLLFIMGIVGLVHGTVFQAMVPRVVGRKRLLSAHNLLEAADAIVTLIGPALGGILLARYGASPTLMICGLLLFTSVIFLSFVRAETVVETRDAALPLKKRVSEFWLRSQEGVQYLFANSAQKAAICTAVALGFTTIFMSLSVIFHGRTTLGFNEAEIGLLLSCAGIGNIIGVLIMKRFKQVNWLYFLTGLLIVAGLGASFLLVPVFVVMCVGMILFDGALSMGFVAQITVQQGITPDSALARVRSATTVISGVVTLCATFLSGLFAEWNSYIALGFGASMLVSAGFFILKYKKSGIPLDQIKPINKTN</sequence>
<evidence type="ECO:0000256" key="2">
    <source>
        <dbReference type="ARBA" id="ARBA00022475"/>
    </source>
</evidence>
<accession>A0ABS2SWS1</accession>
<feature type="transmembrane region" description="Helical" evidence="6">
    <location>
        <begin position="376"/>
        <end position="394"/>
    </location>
</feature>
<dbReference type="InterPro" id="IPR036259">
    <property type="entry name" value="MFS_trans_sf"/>
</dbReference>
<dbReference type="InterPro" id="IPR011701">
    <property type="entry name" value="MFS"/>
</dbReference>
<comment type="caution">
    <text evidence="7">The sequence shown here is derived from an EMBL/GenBank/DDBJ whole genome shotgun (WGS) entry which is preliminary data.</text>
</comment>
<dbReference type="EMBL" id="JAFBCV010000007">
    <property type="protein sequence ID" value="MBM7839235.1"/>
    <property type="molecule type" value="Genomic_DNA"/>
</dbReference>
<dbReference type="Gene3D" id="1.20.1250.20">
    <property type="entry name" value="MFS general substrate transporter like domains"/>
    <property type="match status" value="1"/>
</dbReference>
<dbReference type="RefSeq" id="WP_204466532.1">
    <property type="nucleotide sequence ID" value="NZ_JAFBCV010000007.1"/>
</dbReference>
<evidence type="ECO:0000313" key="7">
    <source>
        <dbReference type="EMBL" id="MBM7839235.1"/>
    </source>
</evidence>
<dbReference type="InterPro" id="IPR022324">
    <property type="entry name" value="Bacilysin_exporter_BacE_put"/>
</dbReference>
<evidence type="ECO:0000256" key="3">
    <source>
        <dbReference type="ARBA" id="ARBA00022692"/>
    </source>
</evidence>
<evidence type="ECO:0000256" key="4">
    <source>
        <dbReference type="ARBA" id="ARBA00022989"/>
    </source>
</evidence>
<proteinExistence type="predicted"/>
<keyword evidence="4 6" id="KW-1133">Transmembrane helix</keyword>
<dbReference type="PRINTS" id="PR01988">
    <property type="entry name" value="EXPORTERBACE"/>
</dbReference>
<feature type="transmembrane region" description="Helical" evidence="6">
    <location>
        <begin position="351"/>
        <end position="370"/>
    </location>
</feature>
<keyword evidence="2" id="KW-1003">Cell membrane</keyword>
<dbReference type="CDD" id="cd06173">
    <property type="entry name" value="MFS_MefA_like"/>
    <property type="match status" value="1"/>
</dbReference>
<evidence type="ECO:0000256" key="1">
    <source>
        <dbReference type="ARBA" id="ARBA00004651"/>
    </source>
</evidence>
<protein>
    <submittedName>
        <fullName evidence="7">MFS family permease</fullName>
    </submittedName>
</protein>
<organism evidence="7 8">
    <name type="scientific">Shouchella xiaoxiensis</name>
    <dbReference type="NCBI Taxonomy" id="766895"/>
    <lineage>
        <taxon>Bacteria</taxon>
        <taxon>Bacillati</taxon>
        <taxon>Bacillota</taxon>
        <taxon>Bacilli</taxon>
        <taxon>Bacillales</taxon>
        <taxon>Bacillaceae</taxon>
        <taxon>Shouchella</taxon>
    </lineage>
</organism>
<feature type="transmembrane region" description="Helical" evidence="6">
    <location>
        <begin position="168"/>
        <end position="187"/>
    </location>
</feature>
<keyword evidence="8" id="KW-1185">Reference proteome</keyword>
<keyword evidence="5 6" id="KW-0472">Membrane</keyword>
<feature type="transmembrane region" description="Helical" evidence="6">
    <location>
        <begin position="311"/>
        <end position="331"/>
    </location>
</feature>
<feature type="transmembrane region" description="Helical" evidence="6">
    <location>
        <begin position="141"/>
        <end position="162"/>
    </location>
</feature>
<evidence type="ECO:0000313" key="8">
    <source>
        <dbReference type="Proteomes" id="UP001179280"/>
    </source>
</evidence>
<name>A0ABS2SWS1_9BACI</name>
<dbReference type="SUPFAM" id="SSF103473">
    <property type="entry name" value="MFS general substrate transporter"/>
    <property type="match status" value="1"/>
</dbReference>
<comment type="subcellular location">
    <subcellularLocation>
        <location evidence="1">Cell membrane</location>
        <topology evidence="1">Multi-pass membrane protein</topology>
    </subcellularLocation>
</comment>
<dbReference type="PANTHER" id="PTHR23513">
    <property type="entry name" value="INTEGRAL MEMBRANE EFFLUX PROTEIN-RELATED"/>
    <property type="match status" value="1"/>
</dbReference>
<evidence type="ECO:0000256" key="5">
    <source>
        <dbReference type="ARBA" id="ARBA00023136"/>
    </source>
</evidence>
<reference evidence="7" key="1">
    <citation type="submission" date="2021-01" db="EMBL/GenBank/DDBJ databases">
        <title>Genomic Encyclopedia of Type Strains, Phase IV (KMG-IV): sequencing the most valuable type-strain genomes for metagenomic binning, comparative biology and taxonomic classification.</title>
        <authorList>
            <person name="Goeker M."/>
        </authorList>
    </citation>
    <scope>NUCLEOTIDE SEQUENCE</scope>
    <source>
        <strain evidence="7">DSM 21943</strain>
    </source>
</reference>
<feature type="transmembrane region" description="Helical" evidence="6">
    <location>
        <begin position="262"/>
        <end position="280"/>
    </location>
</feature>
<feature type="transmembrane region" description="Helical" evidence="6">
    <location>
        <begin position="101"/>
        <end position="121"/>
    </location>
</feature>
<feature type="transmembrane region" description="Helical" evidence="6">
    <location>
        <begin position="287"/>
        <end position="305"/>
    </location>
</feature>